<dbReference type="PANTHER" id="PTHR33434">
    <property type="entry name" value="DEGV DOMAIN-CONTAINING PROTEIN DR_1986-RELATED"/>
    <property type="match status" value="1"/>
</dbReference>
<accession>A0AAU7JRT4</accession>
<evidence type="ECO:0000313" key="2">
    <source>
        <dbReference type="EMBL" id="XBO42814.1"/>
    </source>
</evidence>
<dbReference type="InterPro" id="IPR003797">
    <property type="entry name" value="DegV"/>
</dbReference>
<protein>
    <submittedName>
        <fullName evidence="2">DegV family protein</fullName>
    </submittedName>
</protein>
<dbReference type="PROSITE" id="PS51482">
    <property type="entry name" value="DEGV"/>
    <property type="match status" value="1"/>
</dbReference>
<proteinExistence type="predicted"/>
<dbReference type="SUPFAM" id="SSF82549">
    <property type="entry name" value="DAK1/DegV-like"/>
    <property type="match status" value="1"/>
</dbReference>
<dbReference type="Gene3D" id="3.40.50.10170">
    <property type="match status" value="1"/>
</dbReference>
<dbReference type="RefSeq" id="WP_406830233.1">
    <property type="nucleotide sequence ID" value="NZ_CP157483.1"/>
</dbReference>
<dbReference type="InterPro" id="IPR050270">
    <property type="entry name" value="DegV_domain_contain"/>
</dbReference>
<dbReference type="PANTHER" id="PTHR33434:SF2">
    <property type="entry name" value="FATTY ACID-BINDING PROTEIN TM_1468"/>
    <property type="match status" value="1"/>
</dbReference>
<dbReference type="Pfam" id="PF02645">
    <property type="entry name" value="DegV"/>
    <property type="match status" value="1"/>
</dbReference>
<dbReference type="AlphaFoldDB" id="A0AAU7JRT4"/>
<sequence>MSVAIVTDSTAYLPQSLVDAHHIQVVPLHVVIGGTEFSEGVDVSTAQVATALRAFRPVSTSRPSPQAFLEAYEKAAADGADAVVSVHISGDMSSTVESAHLAAKQSPVPVRVVDSRSLGMAMGYGVVSAALLAADGASMEDVAAQALSRAAAARVVFYVDTLEHLRRGGRIGSASAFLGSALAIKPILELADGRIRPLEKVRTSSRALARLEEIAASAALDAGGDVDIAVHHLDSAARAEDLAGRLRSRVESAREVSVLELGAVVGAHVGPGTLAVVVSARPQGALAGGGTGDPTGTGAPAGP</sequence>
<dbReference type="InterPro" id="IPR043168">
    <property type="entry name" value="DegV_C"/>
</dbReference>
<reference evidence="2" key="1">
    <citation type="submission" date="2024-05" db="EMBL/GenBank/DDBJ databases">
        <authorList>
            <person name="Kim S."/>
            <person name="Heo J."/>
            <person name="Choi H."/>
            <person name="Choi Y."/>
            <person name="Kwon S.-W."/>
            <person name="Kim Y."/>
        </authorList>
    </citation>
    <scope>NUCLEOTIDE SEQUENCE</scope>
    <source>
        <strain evidence="2">KACC 23699</strain>
    </source>
</reference>
<gene>
    <name evidence="2" type="ORF">ABEG17_14725</name>
</gene>
<dbReference type="NCBIfam" id="TIGR00762">
    <property type="entry name" value="DegV"/>
    <property type="match status" value="1"/>
</dbReference>
<dbReference type="EMBL" id="CP157483">
    <property type="protein sequence ID" value="XBO42814.1"/>
    <property type="molecule type" value="Genomic_DNA"/>
</dbReference>
<evidence type="ECO:0000256" key="1">
    <source>
        <dbReference type="ARBA" id="ARBA00023121"/>
    </source>
</evidence>
<dbReference type="GO" id="GO:0008289">
    <property type="term" value="F:lipid binding"/>
    <property type="evidence" value="ECO:0007669"/>
    <property type="project" value="UniProtKB-KW"/>
</dbReference>
<keyword evidence="1" id="KW-0446">Lipid-binding</keyword>
<dbReference type="Gene3D" id="3.30.1180.10">
    <property type="match status" value="1"/>
</dbReference>
<organism evidence="2">
    <name type="scientific">Pedococcus sp. KACC 23699</name>
    <dbReference type="NCBI Taxonomy" id="3149228"/>
    <lineage>
        <taxon>Bacteria</taxon>
        <taxon>Bacillati</taxon>
        <taxon>Actinomycetota</taxon>
        <taxon>Actinomycetes</taxon>
        <taxon>Micrococcales</taxon>
        <taxon>Intrasporangiaceae</taxon>
        <taxon>Pedococcus</taxon>
    </lineage>
</organism>
<name>A0AAU7JRT4_9MICO</name>